<comment type="caution">
    <text evidence="1">The sequence shown here is derived from an EMBL/GenBank/DDBJ whole genome shotgun (WGS) entry which is preliminary data.</text>
</comment>
<dbReference type="EMBL" id="CM047948">
    <property type="protein sequence ID" value="KAI9896757.1"/>
    <property type="molecule type" value="Genomic_DNA"/>
</dbReference>
<evidence type="ECO:0000313" key="1">
    <source>
        <dbReference type="EMBL" id="KAI9896757.1"/>
    </source>
</evidence>
<name>A0ACC0UTA9_9HYPO</name>
<gene>
    <name evidence="1" type="ORF">N3K66_008929</name>
</gene>
<sequence>MDDPAQKRQMSQDIKSAIKSQTRSRRDAHSSRHQSARFLVTLQADYHGGDGDGADGEPDGQSREPGSLLMGDGQGGVASDPLSTFPASHSDEHARPRMPRQYRTDRSFSESSVGLLGGEEEAWDFECAMIYIDHVFPFLFPFYRPSLGETSRAWLLPFMRMNKTIQHLVKSLSSFFIACGLRAVSSGEEEPFHSDAWEEVEVRLQECLQMLQLEIRVDNDGENVDNTILKKAQLMETIIHVMVFDRFVGTNTTWSVYLDTALDLFKSITDAVVPESTERNDLVSSILDAECFESRQTTPGYEHQLYSPSQTAFAFFMAWLIYIDIISSTSLRRAPMLEMFHSSILGDAKPGKTYPLDLSSFVGCPNWIARILSDIASLAARKKAMEIEGSVDRLDLTLRFVRIFGAIAPGLEAVEANAKESMNRDHTLPWWLQSSHRSAAHNASQSLEITRIWAHALQVYLRVIHTGFDPTNSEIMYHANNAIQGLQRLPDVEILRALAWPICVVGCLAETREDRGNIELIIHRVRDAVPRSPADEAGRIIEEVWRLRELSAIDHSWDVASCLNVLDMPPLLI</sequence>
<protein>
    <submittedName>
        <fullName evidence="1">Uncharacterized protein</fullName>
    </submittedName>
</protein>
<proteinExistence type="predicted"/>
<evidence type="ECO:0000313" key="2">
    <source>
        <dbReference type="Proteomes" id="UP001163324"/>
    </source>
</evidence>
<accession>A0ACC0UTA9</accession>
<keyword evidence="2" id="KW-1185">Reference proteome</keyword>
<reference evidence="1" key="1">
    <citation type="submission" date="2022-10" db="EMBL/GenBank/DDBJ databases">
        <title>Complete Genome of Trichothecium roseum strain YXFP-22015, a Plant Pathogen Isolated from Citrus.</title>
        <authorList>
            <person name="Wang Y."/>
            <person name="Zhu L."/>
        </authorList>
    </citation>
    <scope>NUCLEOTIDE SEQUENCE</scope>
    <source>
        <strain evidence="1">YXFP-22015</strain>
    </source>
</reference>
<dbReference type="Proteomes" id="UP001163324">
    <property type="component" value="Chromosome 9"/>
</dbReference>
<organism evidence="1 2">
    <name type="scientific">Trichothecium roseum</name>
    <dbReference type="NCBI Taxonomy" id="47278"/>
    <lineage>
        <taxon>Eukaryota</taxon>
        <taxon>Fungi</taxon>
        <taxon>Dikarya</taxon>
        <taxon>Ascomycota</taxon>
        <taxon>Pezizomycotina</taxon>
        <taxon>Sordariomycetes</taxon>
        <taxon>Hypocreomycetidae</taxon>
        <taxon>Hypocreales</taxon>
        <taxon>Hypocreales incertae sedis</taxon>
        <taxon>Trichothecium</taxon>
    </lineage>
</organism>